<dbReference type="InterPro" id="IPR050888">
    <property type="entry name" value="ZnF_C2H2-type_TF"/>
</dbReference>
<keyword evidence="4 7" id="KW-0863">Zinc-finger</keyword>
<dbReference type="Gene3D" id="3.30.160.60">
    <property type="entry name" value="Classic Zinc Finger"/>
    <property type="match status" value="3"/>
</dbReference>
<dbReference type="AlphaFoldDB" id="A0A0T6BAK1"/>
<name>A0A0T6BAK1_9SCAR</name>
<proteinExistence type="predicted"/>
<evidence type="ECO:0000256" key="2">
    <source>
        <dbReference type="ARBA" id="ARBA00022723"/>
    </source>
</evidence>
<gene>
    <name evidence="9" type="ORF">AMK59_1053</name>
</gene>
<evidence type="ECO:0000256" key="4">
    <source>
        <dbReference type="ARBA" id="ARBA00022771"/>
    </source>
</evidence>
<dbReference type="SUPFAM" id="SSF57667">
    <property type="entry name" value="beta-beta-alpha zinc fingers"/>
    <property type="match status" value="2"/>
</dbReference>
<dbReference type="PROSITE" id="PS50157">
    <property type="entry name" value="ZINC_FINGER_C2H2_2"/>
    <property type="match status" value="2"/>
</dbReference>
<protein>
    <submittedName>
        <fullName evidence="9">Zinc finger protein</fullName>
    </submittedName>
</protein>
<evidence type="ECO:0000313" key="9">
    <source>
        <dbReference type="EMBL" id="KRT84348.1"/>
    </source>
</evidence>
<evidence type="ECO:0000259" key="8">
    <source>
        <dbReference type="PROSITE" id="PS50157"/>
    </source>
</evidence>
<dbReference type="Proteomes" id="UP000051574">
    <property type="component" value="Unassembled WGS sequence"/>
</dbReference>
<dbReference type="SMART" id="SM00355">
    <property type="entry name" value="ZnF_C2H2"/>
    <property type="match status" value="3"/>
</dbReference>
<evidence type="ECO:0000256" key="7">
    <source>
        <dbReference type="PROSITE-ProRule" id="PRU00042"/>
    </source>
</evidence>
<organism evidence="9 10">
    <name type="scientific">Oryctes borbonicus</name>
    <dbReference type="NCBI Taxonomy" id="1629725"/>
    <lineage>
        <taxon>Eukaryota</taxon>
        <taxon>Metazoa</taxon>
        <taxon>Ecdysozoa</taxon>
        <taxon>Arthropoda</taxon>
        <taxon>Hexapoda</taxon>
        <taxon>Insecta</taxon>
        <taxon>Pterygota</taxon>
        <taxon>Neoptera</taxon>
        <taxon>Endopterygota</taxon>
        <taxon>Coleoptera</taxon>
        <taxon>Polyphaga</taxon>
        <taxon>Scarabaeiformia</taxon>
        <taxon>Scarabaeidae</taxon>
        <taxon>Dynastinae</taxon>
        <taxon>Oryctes</taxon>
    </lineage>
</organism>
<dbReference type="Pfam" id="PF00096">
    <property type="entry name" value="zf-C2H2"/>
    <property type="match status" value="3"/>
</dbReference>
<comment type="caution">
    <text evidence="9">The sequence shown here is derived from an EMBL/GenBank/DDBJ whole genome shotgun (WGS) entry which is preliminary data.</text>
</comment>
<keyword evidence="10" id="KW-1185">Reference proteome</keyword>
<dbReference type="FunFam" id="3.30.160.60:FF:000100">
    <property type="entry name" value="Zinc finger 45-like"/>
    <property type="match status" value="1"/>
</dbReference>
<keyword evidence="2" id="KW-0479">Metal-binding</keyword>
<sequence>EGSLRMCMSPQLAIGKARSFRRRAKLSAHLVTHTGERRFPCDKCGIAFKGKYNLQKHNRRYHSDPNEQATATTKKCTECDFTCNSPIQLRVHKRQEHKVIKRKKFECKYCQKRFSNSTLLDVHMVVHTGAKKFECEICNKKFSQKPHLQSIRLYWTFTWWCIPEPRSLNVRFAIRNFRRSPIYNPIY</sequence>
<dbReference type="PROSITE" id="PS00028">
    <property type="entry name" value="ZINC_FINGER_C2H2_1"/>
    <property type="match status" value="2"/>
</dbReference>
<dbReference type="EMBL" id="LJIG01002592">
    <property type="protein sequence ID" value="KRT84348.1"/>
    <property type="molecule type" value="Genomic_DNA"/>
</dbReference>
<keyword evidence="6" id="KW-0539">Nucleus</keyword>
<keyword evidence="3" id="KW-0677">Repeat</keyword>
<evidence type="ECO:0000313" key="10">
    <source>
        <dbReference type="Proteomes" id="UP000051574"/>
    </source>
</evidence>
<dbReference type="GO" id="GO:0005634">
    <property type="term" value="C:nucleus"/>
    <property type="evidence" value="ECO:0007669"/>
    <property type="project" value="UniProtKB-SubCell"/>
</dbReference>
<comment type="subcellular location">
    <subcellularLocation>
        <location evidence="1">Nucleus</location>
    </subcellularLocation>
</comment>
<dbReference type="OrthoDB" id="6735276at2759"/>
<evidence type="ECO:0000256" key="6">
    <source>
        <dbReference type="ARBA" id="ARBA00023242"/>
    </source>
</evidence>
<evidence type="ECO:0000256" key="3">
    <source>
        <dbReference type="ARBA" id="ARBA00022737"/>
    </source>
</evidence>
<dbReference type="PANTHER" id="PTHR24406">
    <property type="entry name" value="TRANSCRIPTIONAL REPRESSOR CTCFL-RELATED"/>
    <property type="match status" value="1"/>
</dbReference>
<evidence type="ECO:0000256" key="1">
    <source>
        <dbReference type="ARBA" id="ARBA00004123"/>
    </source>
</evidence>
<accession>A0A0T6BAK1</accession>
<feature type="domain" description="C2H2-type" evidence="8">
    <location>
        <begin position="39"/>
        <end position="67"/>
    </location>
</feature>
<feature type="non-terminal residue" evidence="9">
    <location>
        <position position="1"/>
    </location>
</feature>
<dbReference type="FunFam" id="3.30.160.60:FF:000110">
    <property type="entry name" value="Zinc finger protein-like"/>
    <property type="match status" value="1"/>
</dbReference>
<dbReference type="InterPro" id="IPR013087">
    <property type="entry name" value="Znf_C2H2_type"/>
</dbReference>
<dbReference type="InterPro" id="IPR036236">
    <property type="entry name" value="Znf_C2H2_sf"/>
</dbReference>
<dbReference type="GO" id="GO:0008270">
    <property type="term" value="F:zinc ion binding"/>
    <property type="evidence" value="ECO:0007669"/>
    <property type="project" value="UniProtKB-KW"/>
</dbReference>
<feature type="domain" description="C2H2-type" evidence="8">
    <location>
        <begin position="105"/>
        <end position="132"/>
    </location>
</feature>
<reference evidence="9 10" key="1">
    <citation type="submission" date="2015-09" db="EMBL/GenBank/DDBJ databases">
        <title>Draft genome of the scarab beetle Oryctes borbonicus.</title>
        <authorList>
            <person name="Meyer J.M."/>
            <person name="Markov G.V."/>
            <person name="Baskaran P."/>
            <person name="Herrmann M."/>
            <person name="Sommer R.J."/>
            <person name="Roedelsperger C."/>
        </authorList>
    </citation>
    <scope>NUCLEOTIDE SEQUENCE [LARGE SCALE GENOMIC DNA]</scope>
    <source>
        <strain evidence="9">OB123</strain>
        <tissue evidence="9">Whole animal</tissue>
    </source>
</reference>
<evidence type="ECO:0000256" key="5">
    <source>
        <dbReference type="ARBA" id="ARBA00022833"/>
    </source>
</evidence>
<keyword evidence="5" id="KW-0862">Zinc</keyword>